<sequence length="270" mass="29924">MKILFFGDIVGKPGRQAIRKILPELKEKYEPDLVLANGENLAHGKGISHDSIKEMVDAGIDWLTLGNHAFAKKGTLDIFEDKKLPILRPANWGEQIPGRGFAEINVRSKKILLINLVGRVFMQQQFDNPFILVKTILEDYSLKKNAGSEHASAIIVDWHAEATSEKVAMGWHLDGKVSAVIGTHTHIGTDDWRVLPQGTAYVSDVGMVGVQNSVLGVDKEIILKRFLTQLSYHMEVAEGPVLVNAVFITLDDKTGLAQNIEKLKEIIKVD</sequence>
<dbReference type="InterPro" id="IPR029052">
    <property type="entry name" value="Metallo-depent_PP-like"/>
</dbReference>
<evidence type="ECO:0000256" key="2">
    <source>
        <dbReference type="PIRSR" id="PIRSR004789-51"/>
    </source>
</evidence>
<accession>A0A2H0KUQ0</accession>
<organism evidence="3 4">
    <name type="scientific">Candidatus Portnoybacteria bacterium CG11_big_fil_rev_8_21_14_0_20_40_15</name>
    <dbReference type="NCBI Taxonomy" id="1974817"/>
    <lineage>
        <taxon>Bacteria</taxon>
        <taxon>Candidatus Portnoyibacteriota</taxon>
    </lineage>
</organism>
<dbReference type="GO" id="GO:0046872">
    <property type="term" value="F:metal ion binding"/>
    <property type="evidence" value="ECO:0007669"/>
    <property type="project" value="UniProtKB-KW"/>
</dbReference>
<feature type="binding site" evidence="2">
    <location>
        <position position="186"/>
    </location>
    <ligand>
        <name>Fe cation</name>
        <dbReference type="ChEBI" id="CHEBI:24875"/>
        <label>1</label>
    </ligand>
</feature>
<dbReference type="Gene3D" id="3.60.21.10">
    <property type="match status" value="1"/>
</dbReference>
<proteinExistence type="predicted"/>
<dbReference type="SUPFAM" id="SSF56300">
    <property type="entry name" value="Metallo-dependent phosphatases"/>
    <property type="match status" value="1"/>
</dbReference>
<feature type="binding site" evidence="2">
    <location>
        <position position="39"/>
    </location>
    <ligand>
        <name>Fe cation</name>
        <dbReference type="ChEBI" id="CHEBI:24875"/>
        <label>2</label>
    </ligand>
</feature>
<evidence type="ECO:0000313" key="4">
    <source>
        <dbReference type="Proteomes" id="UP000229317"/>
    </source>
</evidence>
<name>A0A2H0KUQ0_9BACT</name>
<feature type="binding site" evidence="2">
    <location>
        <position position="184"/>
    </location>
    <ligand>
        <name>Fe cation</name>
        <dbReference type="ChEBI" id="CHEBI:24875"/>
        <label>2</label>
    </ligand>
</feature>
<feature type="binding site" evidence="2">
    <location>
        <position position="8"/>
    </location>
    <ligand>
        <name>Fe cation</name>
        <dbReference type="ChEBI" id="CHEBI:24875"/>
        <label>1</label>
    </ligand>
</feature>
<evidence type="ECO:0000313" key="3">
    <source>
        <dbReference type="EMBL" id="PIQ75144.1"/>
    </source>
</evidence>
<dbReference type="InterPro" id="IPR005235">
    <property type="entry name" value="YmdB-like"/>
</dbReference>
<feature type="binding site" evidence="2">
    <location>
        <position position="39"/>
    </location>
    <ligand>
        <name>Fe cation</name>
        <dbReference type="ChEBI" id="CHEBI:24875"/>
        <label>1</label>
    </ligand>
</feature>
<comment type="caution">
    <text evidence="3">The sequence shown here is derived from an EMBL/GenBank/DDBJ whole genome shotgun (WGS) entry which is preliminary data.</text>
</comment>
<feature type="active site" description="Proton donor" evidence="1">
    <location>
        <position position="68"/>
    </location>
</feature>
<dbReference type="AlphaFoldDB" id="A0A2H0KUQ0"/>
<keyword evidence="2" id="KW-0479">Metal-binding</keyword>
<feature type="binding site" evidence="2">
    <location>
        <position position="67"/>
    </location>
    <ligand>
        <name>Fe cation</name>
        <dbReference type="ChEBI" id="CHEBI:24875"/>
        <label>2</label>
    </ligand>
</feature>
<dbReference type="EMBL" id="PCVO01000043">
    <property type="protein sequence ID" value="PIQ75144.1"/>
    <property type="molecule type" value="Genomic_DNA"/>
</dbReference>
<dbReference type="NCBIfam" id="TIGR00282">
    <property type="entry name" value="TIGR00282 family metallophosphoesterase"/>
    <property type="match status" value="1"/>
</dbReference>
<reference evidence="3 4" key="1">
    <citation type="submission" date="2017-09" db="EMBL/GenBank/DDBJ databases">
        <title>Depth-based differentiation of microbial function through sediment-hosted aquifers and enrichment of novel symbionts in the deep terrestrial subsurface.</title>
        <authorList>
            <person name="Probst A.J."/>
            <person name="Ladd B."/>
            <person name="Jarett J.K."/>
            <person name="Geller-Mcgrath D.E."/>
            <person name="Sieber C.M."/>
            <person name="Emerson J.B."/>
            <person name="Anantharaman K."/>
            <person name="Thomas B.C."/>
            <person name="Malmstrom R."/>
            <person name="Stieglmeier M."/>
            <person name="Klingl A."/>
            <person name="Woyke T."/>
            <person name="Ryan C.M."/>
            <person name="Banfield J.F."/>
        </authorList>
    </citation>
    <scope>NUCLEOTIDE SEQUENCE [LARGE SCALE GENOMIC DNA]</scope>
    <source>
        <strain evidence="3">CG11_big_fil_rev_8_21_14_0_20_40_15</strain>
    </source>
</reference>
<feature type="binding site" evidence="2">
    <location>
        <position position="40"/>
    </location>
    <ligand>
        <name>Fe cation</name>
        <dbReference type="ChEBI" id="CHEBI:24875"/>
        <label>1</label>
    </ligand>
</feature>
<dbReference type="PIRSF" id="PIRSF004789">
    <property type="entry name" value="DR1281"/>
    <property type="match status" value="1"/>
</dbReference>
<dbReference type="Proteomes" id="UP000229317">
    <property type="component" value="Unassembled WGS sequence"/>
</dbReference>
<feature type="binding site" evidence="2">
    <location>
        <position position="159"/>
    </location>
    <ligand>
        <name>Fe cation</name>
        <dbReference type="ChEBI" id="CHEBI:24875"/>
        <label>2</label>
    </ligand>
</feature>
<evidence type="ECO:0000256" key="1">
    <source>
        <dbReference type="PIRSR" id="PIRSR004789-50"/>
    </source>
</evidence>
<dbReference type="GO" id="GO:0004113">
    <property type="term" value="F:2',3'-cyclic-nucleotide 3'-phosphodiesterase activity"/>
    <property type="evidence" value="ECO:0007669"/>
    <property type="project" value="TreeGrafter"/>
</dbReference>
<gene>
    <name evidence="3" type="ORF">COV84_02780</name>
</gene>
<dbReference type="PANTHER" id="PTHR36303:SF1">
    <property type="entry name" value="2',3'-CYCLIC-NUCLEOTIDE 2'-PHOSPHODIESTERASE"/>
    <property type="match status" value="1"/>
</dbReference>
<protein>
    <submittedName>
        <fullName evidence="3">TIGR00282 family metallophosphoesterase</fullName>
    </submittedName>
</protein>
<dbReference type="Pfam" id="PF13277">
    <property type="entry name" value="YmdB"/>
    <property type="match status" value="1"/>
</dbReference>
<dbReference type="PANTHER" id="PTHR36303">
    <property type="entry name" value="2',3'-CYCLIC-NUCLEOTIDE 2'-PHOSPHODIESTERASE"/>
    <property type="match status" value="1"/>
</dbReference>